<keyword evidence="9" id="KW-1185">Reference proteome</keyword>
<dbReference type="STRING" id="995034.SAMN05216219_2789"/>
<keyword evidence="5" id="KW-0067">ATP-binding</keyword>
<sequence length="304" mass="31162">MILTVTANPALDSTITLDRLDIGESHRVPPAVTRAGGKGINVARVLLQKGVETLAVAPVGEDDFDEFERDLGDIPSLLLPVPGRARRSTAIVEQSGRTTVLNESGRTLPAETWEQVVNAVRSRLGHTGCLVVSGSIPPGAPESLVADLIALGRGAGIPTIADASGDYLLSAAAAGATLLKPNRRELADATGELDPLAGARALQAAGADLVLVSLGEDGMMAVPRHGAVLRARLDVVFAGNPTGAGDAAVAGAASLVDSGILDIRTLLSRATAWGAAAVLEPQAGSIHPDCDELERRLTITEEPA</sequence>
<dbReference type="GO" id="GO:0005524">
    <property type="term" value="F:ATP binding"/>
    <property type="evidence" value="ECO:0007669"/>
    <property type="project" value="UniProtKB-KW"/>
</dbReference>
<accession>A0A1I5D830</accession>
<dbReference type="InterPro" id="IPR011611">
    <property type="entry name" value="PfkB_dom"/>
</dbReference>
<reference evidence="9" key="1">
    <citation type="submission" date="2016-10" db="EMBL/GenBank/DDBJ databases">
        <authorList>
            <person name="Varghese N."/>
            <person name="Submissions S."/>
        </authorList>
    </citation>
    <scope>NUCLEOTIDE SEQUENCE [LARGE SCALE GENOMIC DNA]</scope>
    <source>
        <strain evidence="9">CGMCC 1.11101</strain>
    </source>
</reference>
<dbReference type="PANTHER" id="PTHR46566">
    <property type="entry name" value="1-PHOSPHOFRUCTOKINASE-RELATED"/>
    <property type="match status" value="1"/>
</dbReference>
<evidence type="ECO:0000259" key="7">
    <source>
        <dbReference type="Pfam" id="PF00294"/>
    </source>
</evidence>
<dbReference type="OrthoDB" id="9801219at2"/>
<evidence type="ECO:0000313" key="9">
    <source>
        <dbReference type="Proteomes" id="UP000198867"/>
    </source>
</evidence>
<name>A0A1I5D830_9MICO</name>
<dbReference type="RefSeq" id="WP_090712479.1">
    <property type="nucleotide sequence ID" value="NZ_FOVM01000008.1"/>
</dbReference>
<dbReference type="PIRSF" id="PIRSF000535">
    <property type="entry name" value="1PFK/6PFK/LacC"/>
    <property type="match status" value="1"/>
</dbReference>
<keyword evidence="3" id="KW-0547">Nucleotide-binding</keyword>
<evidence type="ECO:0000256" key="4">
    <source>
        <dbReference type="ARBA" id="ARBA00022777"/>
    </source>
</evidence>
<dbReference type="GO" id="GO:0005829">
    <property type="term" value="C:cytosol"/>
    <property type="evidence" value="ECO:0007669"/>
    <property type="project" value="TreeGrafter"/>
</dbReference>
<keyword evidence="2 6" id="KW-0808">Transferase</keyword>
<evidence type="ECO:0000256" key="6">
    <source>
        <dbReference type="PIRNR" id="PIRNR000535"/>
    </source>
</evidence>
<dbReference type="EMBL" id="FOVM01000008">
    <property type="protein sequence ID" value="SFN95266.1"/>
    <property type="molecule type" value="Genomic_DNA"/>
</dbReference>
<dbReference type="Proteomes" id="UP000198867">
    <property type="component" value="Unassembled WGS sequence"/>
</dbReference>
<dbReference type="AlphaFoldDB" id="A0A1I5D830"/>
<dbReference type="Gene3D" id="3.40.1190.20">
    <property type="match status" value="1"/>
</dbReference>
<gene>
    <name evidence="8" type="ORF">SAMN05216219_2789</name>
</gene>
<dbReference type="InterPro" id="IPR017583">
    <property type="entry name" value="Tagatose/fructose_Pkinase"/>
</dbReference>
<evidence type="ECO:0000256" key="5">
    <source>
        <dbReference type="ARBA" id="ARBA00022840"/>
    </source>
</evidence>
<dbReference type="SUPFAM" id="SSF53613">
    <property type="entry name" value="Ribokinase-like"/>
    <property type="match status" value="1"/>
</dbReference>
<dbReference type="Pfam" id="PF00294">
    <property type="entry name" value="PfkB"/>
    <property type="match status" value="1"/>
</dbReference>
<dbReference type="NCBIfam" id="TIGR03168">
    <property type="entry name" value="1-PFK"/>
    <property type="match status" value="1"/>
</dbReference>
<dbReference type="GO" id="GO:0008443">
    <property type="term" value="F:phosphofructokinase activity"/>
    <property type="evidence" value="ECO:0007669"/>
    <property type="project" value="TreeGrafter"/>
</dbReference>
<evidence type="ECO:0000256" key="2">
    <source>
        <dbReference type="ARBA" id="ARBA00022679"/>
    </source>
</evidence>
<proteinExistence type="inferred from homology"/>
<evidence type="ECO:0000313" key="8">
    <source>
        <dbReference type="EMBL" id="SFN95266.1"/>
    </source>
</evidence>
<comment type="similarity">
    <text evidence="1">Belongs to the carbohydrate kinase PfkB family.</text>
</comment>
<dbReference type="PANTHER" id="PTHR46566:SF2">
    <property type="entry name" value="ATP-DEPENDENT 6-PHOSPHOFRUCTOKINASE ISOZYME 2"/>
    <property type="match status" value="1"/>
</dbReference>
<keyword evidence="4" id="KW-0418">Kinase</keyword>
<feature type="domain" description="Carbohydrate kinase PfkB" evidence="7">
    <location>
        <begin position="8"/>
        <end position="287"/>
    </location>
</feature>
<dbReference type="InterPro" id="IPR029056">
    <property type="entry name" value="Ribokinase-like"/>
</dbReference>
<evidence type="ECO:0000256" key="3">
    <source>
        <dbReference type="ARBA" id="ARBA00022741"/>
    </source>
</evidence>
<evidence type="ECO:0000256" key="1">
    <source>
        <dbReference type="ARBA" id="ARBA00010688"/>
    </source>
</evidence>
<protein>
    <recommendedName>
        <fullName evidence="7">Carbohydrate kinase PfkB domain-containing protein</fullName>
    </recommendedName>
</protein>
<organism evidence="8 9">
    <name type="scientific">Mycetocola miduiensis</name>
    <dbReference type="NCBI Taxonomy" id="995034"/>
    <lineage>
        <taxon>Bacteria</taxon>
        <taxon>Bacillati</taxon>
        <taxon>Actinomycetota</taxon>
        <taxon>Actinomycetes</taxon>
        <taxon>Micrococcales</taxon>
        <taxon>Microbacteriaceae</taxon>
        <taxon>Mycetocola</taxon>
    </lineage>
</organism>